<dbReference type="EMBL" id="BAABLK010000036">
    <property type="protein sequence ID" value="GAA5228232.1"/>
    <property type="molecule type" value="Genomic_DNA"/>
</dbReference>
<keyword evidence="5" id="KW-1185">Reference proteome</keyword>
<proteinExistence type="predicted"/>
<reference evidence="5" key="1">
    <citation type="journal article" date="2019" name="Int. J. Syst. Evol. Microbiol.">
        <title>The Global Catalogue of Microorganisms (GCM) 10K type strain sequencing project: providing services to taxonomists for standard genome sequencing and annotation.</title>
        <authorList>
            <consortium name="The Broad Institute Genomics Platform"/>
            <consortium name="The Broad Institute Genome Sequencing Center for Infectious Disease"/>
            <person name="Wu L."/>
            <person name="Ma J."/>
        </authorList>
    </citation>
    <scope>NUCLEOTIDE SEQUENCE [LARGE SCALE GENOMIC DNA]</scope>
    <source>
        <strain evidence="5">JCM 18952</strain>
    </source>
</reference>
<dbReference type="CDD" id="cd04683">
    <property type="entry name" value="NUDIX_Hydrolase"/>
    <property type="match status" value="1"/>
</dbReference>
<dbReference type="Proteomes" id="UP001501257">
    <property type="component" value="Unassembled WGS sequence"/>
</dbReference>
<evidence type="ECO:0000256" key="1">
    <source>
        <dbReference type="ARBA" id="ARBA00001946"/>
    </source>
</evidence>
<dbReference type="PANTHER" id="PTHR43046">
    <property type="entry name" value="GDP-MANNOSE MANNOSYL HYDROLASE"/>
    <property type="match status" value="1"/>
</dbReference>
<dbReference type="Pfam" id="PF00293">
    <property type="entry name" value="NUDIX"/>
    <property type="match status" value="1"/>
</dbReference>
<dbReference type="InterPro" id="IPR000086">
    <property type="entry name" value="NUDIX_hydrolase_dom"/>
</dbReference>
<dbReference type="InterPro" id="IPR015797">
    <property type="entry name" value="NUDIX_hydrolase-like_dom_sf"/>
</dbReference>
<accession>A0ABP9TR60</accession>
<organism evidence="4 5">
    <name type="scientific">Paeniglutamicibacter antarcticus</name>
    <dbReference type="NCBI Taxonomy" id="494023"/>
    <lineage>
        <taxon>Bacteria</taxon>
        <taxon>Bacillati</taxon>
        <taxon>Actinomycetota</taxon>
        <taxon>Actinomycetes</taxon>
        <taxon>Micrococcales</taxon>
        <taxon>Micrococcaceae</taxon>
        <taxon>Paeniglutamicibacter</taxon>
    </lineage>
</organism>
<evidence type="ECO:0000313" key="4">
    <source>
        <dbReference type="EMBL" id="GAA5228232.1"/>
    </source>
</evidence>
<evidence type="ECO:0000313" key="5">
    <source>
        <dbReference type="Proteomes" id="UP001501257"/>
    </source>
</evidence>
<dbReference type="Gene3D" id="3.90.79.10">
    <property type="entry name" value="Nucleoside Triphosphate Pyrophosphohydrolase"/>
    <property type="match status" value="1"/>
</dbReference>
<comment type="cofactor">
    <cofactor evidence="1">
        <name>Mg(2+)</name>
        <dbReference type="ChEBI" id="CHEBI:18420"/>
    </cofactor>
</comment>
<name>A0ABP9TR60_9MICC</name>
<feature type="domain" description="Nudix hydrolase" evidence="3">
    <location>
        <begin position="6"/>
        <end position="140"/>
    </location>
</feature>
<dbReference type="PANTHER" id="PTHR43046:SF16">
    <property type="entry name" value="ADP-RIBOSE PYROPHOSPHATASE YJHB-RELATED"/>
    <property type="match status" value="1"/>
</dbReference>
<dbReference type="PROSITE" id="PS51462">
    <property type="entry name" value="NUDIX"/>
    <property type="match status" value="1"/>
</dbReference>
<evidence type="ECO:0000259" key="3">
    <source>
        <dbReference type="PROSITE" id="PS51462"/>
    </source>
</evidence>
<dbReference type="RefSeq" id="WP_210099884.1">
    <property type="nucleotide sequence ID" value="NZ_BAABLK010000036.1"/>
</dbReference>
<keyword evidence="2" id="KW-0378">Hydrolase</keyword>
<comment type="caution">
    <text evidence="4">The sequence shown here is derived from an EMBL/GenBank/DDBJ whole genome shotgun (WGS) entry which is preliminary data.</text>
</comment>
<dbReference type="InterPro" id="IPR020084">
    <property type="entry name" value="NUDIX_hydrolase_CS"/>
</dbReference>
<dbReference type="SUPFAM" id="SSF55811">
    <property type="entry name" value="Nudix"/>
    <property type="match status" value="1"/>
</dbReference>
<protein>
    <submittedName>
        <fullName evidence="4">NUDIX domain-containing protein</fullName>
    </submittedName>
</protein>
<gene>
    <name evidence="4" type="ORF">GCM10025778_27650</name>
</gene>
<evidence type="ECO:0000256" key="2">
    <source>
        <dbReference type="ARBA" id="ARBA00022801"/>
    </source>
</evidence>
<sequence>MQELFQLVPAAYVVFRRGSQVLLQLRQNTGFMDGHWACAAAGHVEAGESALAAALREASEETGLQVDPLDLLPLSTLHRSSGGQGALAQRVDFFFSATRWKGTARIMEPGKCAAMEWFDLAGLPEPIPEHERYVLENLAAGTLPAIASLGFEDRPLPGP</sequence>
<dbReference type="PROSITE" id="PS00893">
    <property type="entry name" value="NUDIX_BOX"/>
    <property type="match status" value="1"/>
</dbReference>